<keyword evidence="7" id="KW-1015">Disulfide bond</keyword>
<evidence type="ECO:0000256" key="8">
    <source>
        <dbReference type="PROSITE-ProRule" id="PRU10141"/>
    </source>
</evidence>
<evidence type="ECO:0000256" key="7">
    <source>
        <dbReference type="ARBA" id="ARBA00023157"/>
    </source>
</evidence>
<comment type="subcellular location">
    <subcellularLocation>
        <location evidence="1">Cell membrane</location>
        <topology evidence="1">Single-pass membrane protein</topology>
    </subcellularLocation>
</comment>
<dbReference type="InterPro" id="IPR017441">
    <property type="entry name" value="Protein_kinase_ATP_BS"/>
</dbReference>
<feature type="domain" description="Protein kinase" evidence="9">
    <location>
        <begin position="251"/>
        <end position="397"/>
    </location>
</feature>
<evidence type="ECO:0000256" key="3">
    <source>
        <dbReference type="ARBA" id="ARBA00022692"/>
    </source>
</evidence>
<evidence type="ECO:0000313" key="10">
    <source>
        <dbReference type="EMBL" id="WMV17332.1"/>
    </source>
</evidence>
<sequence>MDILSFLDGKCLYLGIDYGRQNVGTTETRAVRRLHHSAEAICCGDGGFSDVRPSVKMKLVNLQVLQYFCIHLFQYIFLAKEKGKLNFDINSSFVSKGPIHKLLNNIVMSFDSASDIEQQSRSQIYPLPLWNISIPNAEEYNITNPQKNLGRGSGLVFIPGKAQKVGLYCYSGIVFNLSSLRYQNRSECDCNLLNIVLLTGISGGTIAGIRVAVVLVGDLFIRVLLQRVQRIAVDKSVEFSYGELANASDNFSTAYKIGQGGFASVYYGELRGEKTAIKKMDMQSTKEFLAELKVLAHVHHLNLLDNVILFIVKVRIGDLTLPYLRFSRSADDEFIHSICHKEYEVIFHVLKQLQQALALKGEALSSISDISLLEIVTKTHRSPNEYHKDSKVFVPWN</sequence>
<proteinExistence type="predicted"/>
<dbReference type="AlphaFoldDB" id="A0AAF0TEF7"/>
<keyword evidence="5" id="KW-1133">Transmembrane helix</keyword>
<evidence type="ECO:0000256" key="2">
    <source>
        <dbReference type="ARBA" id="ARBA00022475"/>
    </source>
</evidence>
<dbReference type="EMBL" id="CP133613">
    <property type="protein sequence ID" value="WMV17332.1"/>
    <property type="molecule type" value="Genomic_DNA"/>
</dbReference>
<evidence type="ECO:0000256" key="5">
    <source>
        <dbReference type="ARBA" id="ARBA00022989"/>
    </source>
</evidence>
<gene>
    <name evidence="10" type="ORF">MTR67_010717</name>
</gene>
<dbReference type="InterPro" id="IPR000719">
    <property type="entry name" value="Prot_kinase_dom"/>
</dbReference>
<dbReference type="PROSITE" id="PS50011">
    <property type="entry name" value="PROTEIN_KINASE_DOM"/>
    <property type="match status" value="1"/>
</dbReference>
<dbReference type="Gene3D" id="3.30.200.20">
    <property type="entry name" value="Phosphorylase Kinase, domain 1"/>
    <property type="match status" value="1"/>
</dbReference>
<name>A0AAF0TEF7_SOLVR</name>
<keyword evidence="6" id="KW-0472">Membrane</keyword>
<dbReference type="GO" id="GO:0005886">
    <property type="term" value="C:plasma membrane"/>
    <property type="evidence" value="ECO:0007669"/>
    <property type="project" value="UniProtKB-SubCell"/>
</dbReference>
<dbReference type="Proteomes" id="UP001234989">
    <property type="component" value="Chromosome 2"/>
</dbReference>
<evidence type="ECO:0000256" key="6">
    <source>
        <dbReference type="ARBA" id="ARBA00023136"/>
    </source>
</evidence>
<keyword evidence="11" id="KW-1185">Reference proteome</keyword>
<dbReference type="InterPro" id="IPR044812">
    <property type="entry name" value="CERK1/LYK3-like"/>
</dbReference>
<protein>
    <recommendedName>
        <fullName evidence="9">Protein kinase domain-containing protein</fullName>
    </recommendedName>
</protein>
<keyword evidence="4" id="KW-0732">Signal</keyword>
<dbReference type="PROSITE" id="PS00107">
    <property type="entry name" value="PROTEIN_KINASE_ATP"/>
    <property type="match status" value="1"/>
</dbReference>
<dbReference type="InterPro" id="IPR011009">
    <property type="entry name" value="Kinase-like_dom_sf"/>
</dbReference>
<feature type="binding site" evidence="8">
    <location>
        <position position="279"/>
    </location>
    <ligand>
        <name>ATP</name>
        <dbReference type="ChEBI" id="CHEBI:30616"/>
    </ligand>
</feature>
<dbReference type="GO" id="GO:0005524">
    <property type="term" value="F:ATP binding"/>
    <property type="evidence" value="ECO:0007669"/>
    <property type="project" value="UniProtKB-UniRule"/>
</dbReference>
<keyword evidence="8" id="KW-0067">ATP-binding</keyword>
<organism evidence="10 11">
    <name type="scientific">Solanum verrucosum</name>
    <dbReference type="NCBI Taxonomy" id="315347"/>
    <lineage>
        <taxon>Eukaryota</taxon>
        <taxon>Viridiplantae</taxon>
        <taxon>Streptophyta</taxon>
        <taxon>Embryophyta</taxon>
        <taxon>Tracheophyta</taxon>
        <taxon>Spermatophyta</taxon>
        <taxon>Magnoliopsida</taxon>
        <taxon>eudicotyledons</taxon>
        <taxon>Gunneridae</taxon>
        <taxon>Pentapetalae</taxon>
        <taxon>asterids</taxon>
        <taxon>lamiids</taxon>
        <taxon>Solanales</taxon>
        <taxon>Solanaceae</taxon>
        <taxon>Solanoideae</taxon>
        <taxon>Solaneae</taxon>
        <taxon>Solanum</taxon>
    </lineage>
</organism>
<keyword evidence="8" id="KW-0547">Nucleotide-binding</keyword>
<keyword evidence="3" id="KW-0812">Transmembrane</keyword>
<dbReference type="GO" id="GO:0045087">
    <property type="term" value="P:innate immune response"/>
    <property type="evidence" value="ECO:0007669"/>
    <property type="project" value="InterPro"/>
</dbReference>
<reference evidence="10" key="1">
    <citation type="submission" date="2023-08" db="EMBL/GenBank/DDBJ databases">
        <title>A de novo genome assembly of Solanum verrucosum Schlechtendal, a Mexican diploid species geographically isolated from the other diploid A-genome species in potato relatives.</title>
        <authorList>
            <person name="Hosaka K."/>
        </authorList>
    </citation>
    <scope>NUCLEOTIDE SEQUENCE</scope>
    <source>
        <tissue evidence="10">Young leaves</tissue>
    </source>
</reference>
<evidence type="ECO:0000259" key="9">
    <source>
        <dbReference type="PROSITE" id="PS50011"/>
    </source>
</evidence>
<keyword evidence="2" id="KW-1003">Cell membrane</keyword>
<dbReference type="PANTHER" id="PTHR46204:SF16">
    <property type="entry name" value="CHITIN ELICITOR RECEPTOR KINASE 1-LIKE"/>
    <property type="match status" value="1"/>
</dbReference>
<evidence type="ECO:0000313" key="11">
    <source>
        <dbReference type="Proteomes" id="UP001234989"/>
    </source>
</evidence>
<dbReference type="GO" id="GO:0019199">
    <property type="term" value="F:transmembrane receptor protein kinase activity"/>
    <property type="evidence" value="ECO:0007669"/>
    <property type="project" value="InterPro"/>
</dbReference>
<accession>A0AAF0TEF7</accession>
<dbReference type="SUPFAM" id="SSF56112">
    <property type="entry name" value="Protein kinase-like (PK-like)"/>
    <property type="match status" value="1"/>
</dbReference>
<dbReference type="PANTHER" id="PTHR46204">
    <property type="entry name" value="CHITIN ELICITOR RECEPTOR KINASE 1-RELATED"/>
    <property type="match status" value="1"/>
</dbReference>
<evidence type="ECO:0000256" key="4">
    <source>
        <dbReference type="ARBA" id="ARBA00022729"/>
    </source>
</evidence>
<evidence type="ECO:0000256" key="1">
    <source>
        <dbReference type="ARBA" id="ARBA00004162"/>
    </source>
</evidence>